<protein>
    <submittedName>
        <fullName evidence="2">Uncharacterized protein</fullName>
    </submittedName>
</protein>
<evidence type="ECO:0000313" key="2">
    <source>
        <dbReference type="EMBL" id="KAL2635107.1"/>
    </source>
</evidence>
<evidence type="ECO:0000256" key="1">
    <source>
        <dbReference type="SAM" id="MobiDB-lite"/>
    </source>
</evidence>
<feature type="compositionally biased region" description="Basic and acidic residues" evidence="1">
    <location>
        <begin position="63"/>
        <end position="73"/>
    </location>
</feature>
<evidence type="ECO:0000313" key="3">
    <source>
        <dbReference type="Proteomes" id="UP001605036"/>
    </source>
</evidence>
<comment type="caution">
    <text evidence="2">The sequence shown here is derived from an EMBL/GenBank/DDBJ whole genome shotgun (WGS) entry which is preliminary data.</text>
</comment>
<gene>
    <name evidence="2" type="ORF">R1flu_006586</name>
</gene>
<dbReference type="Proteomes" id="UP001605036">
    <property type="component" value="Unassembled WGS sequence"/>
</dbReference>
<dbReference type="AlphaFoldDB" id="A0ABD1Z0I0"/>
<dbReference type="EMBL" id="JBHFFA010000003">
    <property type="protein sequence ID" value="KAL2635107.1"/>
    <property type="molecule type" value="Genomic_DNA"/>
</dbReference>
<name>A0ABD1Z0I0_9MARC</name>
<feature type="compositionally biased region" description="Polar residues" evidence="1">
    <location>
        <begin position="15"/>
        <end position="25"/>
    </location>
</feature>
<reference evidence="2 3" key="1">
    <citation type="submission" date="2024-09" db="EMBL/GenBank/DDBJ databases">
        <title>Chromosome-scale assembly of Riccia fluitans.</title>
        <authorList>
            <person name="Paukszto L."/>
            <person name="Sawicki J."/>
            <person name="Karawczyk K."/>
            <person name="Piernik-Szablinska J."/>
            <person name="Szczecinska M."/>
            <person name="Mazdziarz M."/>
        </authorList>
    </citation>
    <scope>NUCLEOTIDE SEQUENCE [LARGE SCALE GENOMIC DNA]</scope>
    <source>
        <strain evidence="2">Rf_01</strain>
        <tissue evidence="2">Aerial parts of the thallus</tissue>
    </source>
</reference>
<feature type="compositionally biased region" description="Acidic residues" evidence="1">
    <location>
        <begin position="47"/>
        <end position="58"/>
    </location>
</feature>
<proteinExistence type="predicted"/>
<organism evidence="2 3">
    <name type="scientific">Riccia fluitans</name>
    <dbReference type="NCBI Taxonomy" id="41844"/>
    <lineage>
        <taxon>Eukaryota</taxon>
        <taxon>Viridiplantae</taxon>
        <taxon>Streptophyta</taxon>
        <taxon>Embryophyta</taxon>
        <taxon>Marchantiophyta</taxon>
        <taxon>Marchantiopsida</taxon>
        <taxon>Marchantiidae</taxon>
        <taxon>Marchantiales</taxon>
        <taxon>Ricciaceae</taxon>
        <taxon>Riccia</taxon>
    </lineage>
</organism>
<keyword evidence="3" id="KW-1185">Reference proteome</keyword>
<feature type="region of interest" description="Disordered" evidence="1">
    <location>
        <begin position="1"/>
        <end position="92"/>
    </location>
</feature>
<sequence length="129" mass="14106">MTRARLIHLEPDQVAASNESASPSEQPVRKKSQAVEVTLPQGGEQQEPAEEEATEEESPLIIRHQENRSKESQMRSVPLRIGSSMRDDPVPATTAGREMVDQAFGQAMQMVITTPDSTIAPQPMVAADK</sequence>
<accession>A0ABD1Z0I0</accession>